<dbReference type="InterPro" id="IPR004020">
    <property type="entry name" value="DAPIN"/>
</dbReference>
<evidence type="ECO:0000259" key="2">
    <source>
        <dbReference type="PROSITE" id="PS50824"/>
    </source>
</evidence>
<proteinExistence type="predicted"/>
<dbReference type="Proteomes" id="UP000265080">
    <property type="component" value="Chromosome 22"/>
</dbReference>
<dbReference type="InterPro" id="IPR011029">
    <property type="entry name" value="DEATH-like_dom_sf"/>
</dbReference>
<dbReference type="PROSITE" id="PS50824">
    <property type="entry name" value="DAPIN"/>
    <property type="match status" value="1"/>
</dbReference>
<reference evidence="3" key="3">
    <citation type="submission" date="2025-09" db="UniProtKB">
        <authorList>
            <consortium name="Ensembl"/>
        </authorList>
    </citation>
    <scope>IDENTIFICATION</scope>
</reference>
<dbReference type="Ensembl" id="ENSAPET00000004719.1">
    <property type="protein sequence ID" value="ENSAPEP00000004595.1"/>
    <property type="gene ID" value="ENSAPEG00000003330.1"/>
</dbReference>
<feature type="domain" description="Pyrin" evidence="2">
    <location>
        <begin position="1"/>
        <end position="67"/>
    </location>
</feature>
<dbReference type="OMA" id="SERDENW"/>
<name>A0A3P8RY00_AMPPE</name>
<reference evidence="3" key="2">
    <citation type="submission" date="2025-08" db="UniProtKB">
        <authorList>
            <consortium name="Ensembl"/>
        </authorList>
    </citation>
    <scope>IDENTIFICATION</scope>
</reference>
<evidence type="ECO:0000256" key="1">
    <source>
        <dbReference type="SAM" id="MobiDB-lite"/>
    </source>
</evidence>
<dbReference type="AlphaFoldDB" id="A0A3P8RY00"/>
<evidence type="ECO:0000313" key="4">
    <source>
        <dbReference type="Proteomes" id="UP000265080"/>
    </source>
</evidence>
<dbReference type="Gene3D" id="1.10.533.10">
    <property type="entry name" value="Death Domain, Fas"/>
    <property type="match status" value="1"/>
</dbReference>
<evidence type="ECO:0000313" key="3">
    <source>
        <dbReference type="Ensembl" id="ENSAPEP00000004595.1"/>
    </source>
</evidence>
<keyword evidence="4" id="KW-1185">Reference proteome</keyword>
<sequence length="120" mass="14086">MRNYQRGGASSEEELLYGILDDLIDEEFKCFKRCLYNKFLKGFQPIPKSRLEKADRTDTVDQMFQSYCIYTIKVAVKALEEILRNDLVDNIPKSIKKPEGKSERDENWDIAETSRTKCKH</sequence>
<dbReference type="Pfam" id="PF02758">
    <property type="entry name" value="PYRIN"/>
    <property type="match status" value="1"/>
</dbReference>
<dbReference type="SMART" id="SM01289">
    <property type="entry name" value="PYRIN"/>
    <property type="match status" value="1"/>
</dbReference>
<organism evidence="3 4">
    <name type="scientific">Amphiprion percula</name>
    <name type="common">Orange clownfish</name>
    <name type="synonym">Lutjanus percula</name>
    <dbReference type="NCBI Taxonomy" id="161767"/>
    <lineage>
        <taxon>Eukaryota</taxon>
        <taxon>Metazoa</taxon>
        <taxon>Chordata</taxon>
        <taxon>Craniata</taxon>
        <taxon>Vertebrata</taxon>
        <taxon>Euteleostomi</taxon>
        <taxon>Actinopterygii</taxon>
        <taxon>Neopterygii</taxon>
        <taxon>Teleostei</taxon>
        <taxon>Neoteleostei</taxon>
        <taxon>Acanthomorphata</taxon>
        <taxon>Ovalentaria</taxon>
        <taxon>Pomacentridae</taxon>
        <taxon>Amphiprion</taxon>
    </lineage>
</organism>
<feature type="compositionally biased region" description="Basic and acidic residues" evidence="1">
    <location>
        <begin position="96"/>
        <end position="120"/>
    </location>
</feature>
<dbReference type="SUPFAM" id="SSF47986">
    <property type="entry name" value="DEATH domain"/>
    <property type="match status" value="1"/>
</dbReference>
<protein>
    <recommendedName>
        <fullName evidence="2">Pyrin domain-containing protein</fullName>
    </recommendedName>
</protein>
<reference evidence="3 4" key="1">
    <citation type="submission" date="2018-03" db="EMBL/GenBank/DDBJ databases">
        <title>Finding Nemo's genes: A chromosome-scale reference assembly of the genome of the orange clownfish Amphiprion percula.</title>
        <authorList>
            <person name="Lehmann R."/>
        </authorList>
    </citation>
    <scope>NUCLEOTIDE SEQUENCE</scope>
</reference>
<feature type="region of interest" description="Disordered" evidence="1">
    <location>
        <begin position="92"/>
        <end position="120"/>
    </location>
</feature>
<dbReference type="GeneTree" id="ENSGT01140000286152"/>
<accession>A0A3P8RY00</accession>